<dbReference type="Proteomes" id="UP000460949">
    <property type="component" value="Unassembled WGS sequence"/>
</dbReference>
<proteinExistence type="predicted"/>
<name>A0A845DS49_9BACI</name>
<reference evidence="2 3" key="1">
    <citation type="submission" date="2019-11" db="EMBL/GenBank/DDBJ databases">
        <title>Genome sequences of 17 halophilic strains isolated from different environments.</title>
        <authorList>
            <person name="Furrow R.E."/>
        </authorList>
    </citation>
    <scope>NUCLEOTIDE SEQUENCE [LARGE SCALE GENOMIC DNA]</scope>
    <source>
        <strain evidence="2 3">22511_23_Filter</strain>
    </source>
</reference>
<dbReference type="AlphaFoldDB" id="A0A845DS49"/>
<dbReference type="GO" id="GO:0016787">
    <property type="term" value="F:hydrolase activity"/>
    <property type="evidence" value="ECO:0007669"/>
    <property type="project" value="UniProtKB-KW"/>
</dbReference>
<dbReference type="PANTHER" id="PTHR42951">
    <property type="entry name" value="METALLO-BETA-LACTAMASE DOMAIN-CONTAINING"/>
    <property type="match status" value="1"/>
</dbReference>
<protein>
    <submittedName>
        <fullName evidence="2">MBL fold metallo-hydrolase</fullName>
    </submittedName>
</protein>
<dbReference type="InterPro" id="IPR036866">
    <property type="entry name" value="RibonucZ/Hydroxyglut_hydro"/>
</dbReference>
<gene>
    <name evidence="2" type="ORF">GLW04_07240</name>
</gene>
<dbReference type="InterPro" id="IPR050855">
    <property type="entry name" value="NDM-1-like"/>
</dbReference>
<dbReference type="Gene3D" id="3.60.15.10">
    <property type="entry name" value="Ribonuclease Z/Hydroxyacylglutathione hydrolase-like"/>
    <property type="match status" value="1"/>
</dbReference>
<dbReference type="PANTHER" id="PTHR42951:SF4">
    <property type="entry name" value="ACYL-COENZYME A THIOESTERASE MBLAC2"/>
    <property type="match status" value="1"/>
</dbReference>
<dbReference type="RefSeq" id="WP_160836042.1">
    <property type="nucleotide sequence ID" value="NZ_WMET01000001.1"/>
</dbReference>
<evidence type="ECO:0000313" key="2">
    <source>
        <dbReference type="EMBL" id="MYL19679.1"/>
    </source>
</evidence>
<dbReference type="EMBL" id="WMET01000001">
    <property type="protein sequence ID" value="MYL19679.1"/>
    <property type="molecule type" value="Genomic_DNA"/>
</dbReference>
<dbReference type="SMART" id="SM00849">
    <property type="entry name" value="Lactamase_B"/>
    <property type="match status" value="1"/>
</dbReference>
<dbReference type="Pfam" id="PF00753">
    <property type="entry name" value="Lactamase_B"/>
    <property type="match status" value="1"/>
</dbReference>
<evidence type="ECO:0000259" key="1">
    <source>
        <dbReference type="SMART" id="SM00849"/>
    </source>
</evidence>
<dbReference type="SUPFAM" id="SSF56281">
    <property type="entry name" value="Metallo-hydrolase/oxidoreductase"/>
    <property type="match status" value="1"/>
</dbReference>
<evidence type="ECO:0000313" key="3">
    <source>
        <dbReference type="Proteomes" id="UP000460949"/>
    </source>
</evidence>
<feature type="domain" description="Metallo-beta-lactamase" evidence="1">
    <location>
        <begin position="22"/>
        <end position="191"/>
    </location>
</feature>
<dbReference type="InterPro" id="IPR001279">
    <property type="entry name" value="Metallo-B-lactamas"/>
</dbReference>
<keyword evidence="2" id="KW-0378">Hydrolase</keyword>
<sequence length="265" mass="30667">MFQVYEKEKVTCVEMVVPHMGPVFAYYVDSMIVDTGTRYFEHELLSFYESISIELTALTHSHEDHTGTASWLEEHGGTPIYVHPSGIDTCMTFAPYPEYRRKTWGLRDAFHPVPYPKHLSSRRMDWEVIETPGHAEDHVSLFNKDRGLLFSGDLFVRPKTKVIMRDESIPRIMNSIQKLLTYDFGPMFCGHAGYIADGRSRMEEKLAHLQYLYGEVKHLHESGRSNRAIQEKLFPKVYPIISYSDGEWDSFHIITSIVDDVKARV</sequence>
<organism evidence="2 3">
    <name type="scientific">Halobacillus litoralis</name>
    <dbReference type="NCBI Taxonomy" id="45668"/>
    <lineage>
        <taxon>Bacteria</taxon>
        <taxon>Bacillati</taxon>
        <taxon>Bacillota</taxon>
        <taxon>Bacilli</taxon>
        <taxon>Bacillales</taxon>
        <taxon>Bacillaceae</taxon>
        <taxon>Halobacillus</taxon>
    </lineage>
</organism>
<accession>A0A845DS49</accession>
<comment type="caution">
    <text evidence="2">The sequence shown here is derived from an EMBL/GenBank/DDBJ whole genome shotgun (WGS) entry which is preliminary data.</text>
</comment>